<comment type="catalytic activity">
    <reaction evidence="8 9 10">
        <text>2-[(2R,5Z)-2-carboxy-4-methylthiazol-5(2H)-ylidene]ethyl phosphate + 4-amino-2-methyl-5-(diphosphooxymethyl)pyrimidine + 2 H(+) = thiamine phosphate + CO2 + diphosphate</text>
        <dbReference type="Rhea" id="RHEA:47844"/>
        <dbReference type="ChEBI" id="CHEBI:15378"/>
        <dbReference type="ChEBI" id="CHEBI:16526"/>
        <dbReference type="ChEBI" id="CHEBI:33019"/>
        <dbReference type="ChEBI" id="CHEBI:37575"/>
        <dbReference type="ChEBI" id="CHEBI:57841"/>
        <dbReference type="ChEBI" id="CHEBI:62899"/>
        <dbReference type="EC" id="2.5.1.3"/>
    </reaction>
</comment>
<evidence type="ECO:0000256" key="1">
    <source>
        <dbReference type="ARBA" id="ARBA00005165"/>
    </source>
</evidence>
<feature type="binding site" evidence="9">
    <location>
        <begin position="39"/>
        <end position="43"/>
    </location>
    <ligand>
        <name>4-amino-2-methyl-5-(diphosphooxymethyl)pyrimidine</name>
        <dbReference type="ChEBI" id="CHEBI:57841"/>
    </ligand>
</feature>
<name>A0ABW9SQC0_9BURK</name>
<dbReference type="EC" id="2.5.1.3" evidence="9"/>
<dbReference type="EMBL" id="WNKW01000002">
    <property type="protein sequence ID" value="MTW32877.1"/>
    <property type="molecule type" value="Genomic_DNA"/>
</dbReference>
<evidence type="ECO:0000256" key="6">
    <source>
        <dbReference type="ARBA" id="ARBA00047334"/>
    </source>
</evidence>
<comment type="similarity">
    <text evidence="9 10">Belongs to the thiamine-phosphate synthase family.</text>
</comment>
<evidence type="ECO:0000256" key="8">
    <source>
        <dbReference type="ARBA" id="ARBA00047883"/>
    </source>
</evidence>
<dbReference type="RefSeq" id="WP_155434266.1">
    <property type="nucleotide sequence ID" value="NZ_JBHLXK010000004.1"/>
</dbReference>
<dbReference type="NCBIfam" id="TIGR00693">
    <property type="entry name" value="thiE"/>
    <property type="match status" value="1"/>
</dbReference>
<comment type="catalytic activity">
    <reaction evidence="7 9 10">
        <text>2-(2-carboxy-4-methylthiazol-5-yl)ethyl phosphate + 4-amino-2-methyl-5-(diphosphooxymethyl)pyrimidine + 2 H(+) = thiamine phosphate + CO2 + diphosphate</text>
        <dbReference type="Rhea" id="RHEA:47848"/>
        <dbReference type="ChEBI" id="CHEBI:15378"/>
        <dbReference type="ChEBI" id="CHEBI:16526"/>
        <dbReference type="ChEBI" id="CHEBI:33019"/>
        <dbReference type="ChEBI" id="CHEBI:37575"/>
        <dbReference type="ChEBI" id="CHEBI:57841"/>
        <dbReference type="ChEBI" id="CHEBI:62890"/>
        <dbReference type="EC" id="2.5.1.3"/>
    </reaction>
</comment>
<dbReference type="Pfam" id="PF02581">
    <property type="entry name" value="TMP-TENI"/>
    <property type="match status" value="1"/>
</dbReference>
<sequence>MQGLYLVTPNWDSTERLLTVTEQALQAAQGCQPGIALLQYRHKHASPALRLQQATALRRLCRQYGVPFIVNDFVELAQQVEADGVHLGASDAALAAVRAELGPAAIIGASCYGDMALALAAQAAGASYVAFGGFYPSRVKQYAVTTAPAILDQAQQHIHLPQVVIGGMTPALAAPLVASGAHMVAAISSVYLAAASGAAAADDAAPAAAQLAAGAAAVQRAVDGFLQLFQPAAVV</sequence>
<feature type="binding site" evidence="9">
    <location>
        <position position="140"/>
    </location>
    <ligand>
        <name>4-amino-2-methyl-5-(diphosphooxymethyl)pyrimidine</name>
        <dbReference type="ChEBI" id="CHEBI:57841"/>
    </ligand>
</feature>
<dbReference type="InterPro" id="IPR013785">
    <property type="entry name" value="Aldolase_TIM"/>
</dbReference>
<feature type="binding site" evidence="9">
    <location>
        <position position="110"/>
    </location>
    <ligand>
        <name>4-amino-2-methyl-5-(diphosphooxymethyl)pyrimidine</name>
        <dbReference type="ChEBI" id="CHEBI:57841"/>
    </ligand>
</feature>
<dbReference type="PANTHER" id="PTHR20857:SF15">
    <property type="entry name" value="THIAMINE-PHOSPHATE SYNTHASE"/>
    <property type="match status" value="1"/>
</dbReference>
<comment type="function">
    <text evidence="9">Condenses 4-methyl-5-(beta-hydroxyethyl)thiazole monophosphate (THZ-P) and 2-methyl-4-amino-5-hydroxymethyl pyrimidine pyrophosphate (HMP-PP) to form thiamine monophosphate (TMP).</text>
</comment>
<evidence type="ECO:0000256" key="3">
    <source>
        <dbReference type="ARBA" id="ARBA00022723"/>
    </source>
</evidence>
<evidence type="ECO:0000256" key="5">
    <source>
        <dbReference type="ARBA" id="ARBA00022977"/>
    </source>
</evidence>
<evidence type="ECO:0000256" key="9">
    <source>
        <dbReference type="HAMAP-Rule" id="MF_00097"/>
    </source>
</evidence>
<keyword evidence="14" id="KW-1185">Reference proteome</keyword>
<feature type="binding site" evidence="9">
    <location>
        <position position="71"/>
    </location>
    <ligand>
        <name>4-amino-2-methyl-5-(diphosphooxymethyl)pyrimidine</name>
        <dbReference type="ChEBI" id="CHEBI:57841"/>
    </ligand>
</feature>
<accession>A0ABW9SQC0</accession>
<dbReference type="PANTHER" id="PTHR20857">
    <property type="entry name" value="THIAMINE-PHOSPHATE PYROPHOSPHORYLASE"/>
    <property type="match status" value="1"/>
</dbReference>
<proteinExistence type="inferred from homology"/>
<keyword evidence="4 9" id="KW-0460">Magnesium</keyword>
<feature type="binding site" evidence="9">
    <location>
        <position position="91"/>
    </location>
    <ligand>
        <name>Mg(2+)</name>
        <dbReference type="ChEBI" id="CHEBI:18420"/>
    </ligand>
</feature>
<keyword evidence="5 9" id="KW-0784">Thiamine biosynthesis</keyword>
<feature type="binding site" evidence="9">
    <location>
        <begin position="187"/>
        <end position="188"/>
    </location>
    <ligand>
        <name>2-[(2R,5Z)-2-carboxy-4-methylthiazol-5(2H)-ylidene]ethyl phosphate</name>
        <dbReference type="ChEBI" id="CHEBI:62899"/>
    </ligand>
</feature>
<dbReference type="InterPro" id="IPR036206">
    <property type="entry name" value="ThiamineP_synth_sf"/>
</dbReference>
<dbReference type="CDD" id="cd00564">
    <property type="entry name" value="TMP_TenI"/>
    <property type="match status" value="1"/>
</dbReference>
<keyword evidence="3 9" id="KW-0479">Metal-binding</keyword>
<reference evidence="13 14" key="1">
    <citation type="submission" date="2019-11" db="EMBL/GenBank/DDBJ databases">
        <title>Type strains purchased from KCTC, JCM and DSMZ.</title>
        <authorList>
            <person name="Lu H."/>
        </authorList>
    </citation>
    <scope>NUCLEOTIDE SEQUENCE [LARGE SCALE GENOMIC DNA]</scope>
    <source>
        <strain evidence="13 14">DSM 103461</strain>
    </source>
</reference>
<evidence type="ECO:0000256" key="4">
    <source>
        <dbReference type="ARBA" id="ARBA00022842"/>
    </source>
</evidence>
<comment type="caution">
    <text evidence="9">Lacks conserved residue(s) required for the propagation of feature annotation.</text>
</comment>
<evidence type="ECO:0000256" key="10">
    <source>
        <dbReference type="RuleBase" id="RU003826"/>
    </source>
</evidence>
<evidence type="ECO:0000313" key="13">
    <source>
        <dbReference type="EMBL" id="MTW32877.1"/>
    </source>
</evidence>
<gene>
    <name evidence="9" type="primary">thiE</name>
    <name evidence="13" type="ORF">GM655_08570</name>
</gene>
<evidence type="ECO:0000256" key="11">
    <source>
        <dbReference type="RuleBase" id="RU004253"/>
    </source>
</evidence>
<evidence type="ECO:0000256" key="7">
    <source>
        <dbReference type="ARBA" id="ARBA00047851"/>
    </source>
</evidence>
<keyword evidence="2 9" id="KW-0808">Transferase</keyword>
<evidence type="ECO:0000256" key="2">
    <source>
        <dbReference type="ARBA" id="ARBA00022679"/>
    </source>
</evidence>
<dbReference type="GO" id="GO:0004789">
    <property type="term" value="F:thiamine-phosphate diphosphorylase activity"/>
    <property type="evidence" value="ECO:0007669"/>
    <property type="project" value="UniProtKB-EC"/>
</dbReference>
<dbReference type="Gene3D" id="3.20.20.70">
    <property type="entry name" value="Aldolase class I"/>
    <property type="match status" value="1"/>
</dbReference>
<evidence type="ECO:0000259" key="12">
    <source>
        <dbReference type="Pfam" id="PF02581"/>
    </source>
</evidence>
<comment type="pathway">
    <text evidence="1 9 11">Cofactor biosynthesis; thiamine diphosphate biosynthesis; thiamine phosphate from 4-amino-2-methyl-5-diphosphomethylpyrimidine and 4-methyl-5-(2-phosphoethyl)-thiazole: step 1/1.</text>
</comment>
<feature type="domain" description="Thiamine phosphate synthase/TenI" evidence="12">
    <location>
        <begin position="4"/>
        <end position="190"/>
    </location>
</feature>
<dbReference type="Proteomes" id="UP000735592">
    <property type="component" value="Unassembled WGS sequence"/>
</dbReference>
<comment type="caution">
    <text evidence="13">The sequence shown here is derived from an EMBL/GenBank/DDBJ whole genome shotgun (WGS) entry which is preliminary data.</text>
</comment>
<dbReference type="HAMAP" id="MF_00097">
    <property type="entry name" value="TMP_synthase"/>
    <property type="match status" value="1"/>
</dbReference>
<dbReference type="InterPro" id="IPR022998">
    <property type="entry name" value="ThiamineP_synth_TenI"/>
</dbReference>
<comment type="cofactor">
    <cofactor evidence="9">
        <name>Mg(2+)</name>
        <dbReference type="ChEBI" id="CHEBI:18420"/>
    </cofactor>
    <text evidence="9">Binds 1 Mg(2+) ion per subunit.</text>
</comment>
<dbReference type="InterPro" id="IPR034291">
    <property type="entry name" value="TMP_synthase"/>
</dbReference>
<protein>
    <recommendedName>
        <fullName evidence="9">Thiamine-phosphate synthase</fullName>
        <shortName evidence="9">TP synthase</shortName>
        <shortName evidence="9">TPS</shortName>
        <ecNumber evidence="9">2.5.1.3</ecNumber>
    </recommendedName>
    <alternativeName>
        <fullName evidence="9">Thiamine-phosphate pyrophosphorylase</fullName>
        <shortName evidence="9">TMP pyrophosphorylase</shortName>
        <shortName evidence="9">TMP-PPase</shortName>
    </alternativeName>
</protein>
<feature type="binding site" evidence="9">
    <location>
        <position position="72"/>
    </location>
    <ligand>
        <name>Mg(2+)</name>
        <dbReference type="ChEBI" id="CHEBI:18420"/>
    </ligand>
</feature>
<comment type="catalytic activity">
    <reaction evidence="6 9 10">
        <text>4-methyl-5-(2-phosphooxyethyl)-thiazole + 4-amino-2-methyl-5-(diphosphooxymethyl)pyrimidine + H(+) = thiamine phosphate + diphosphate</text>
        <dbReference type="Rhea" id="RHEA:22328"/>
        <dbReference type="ChEBI" id="CHEBI:15378"/>
        <dbReference type="ChEBI" id="CHEBI:33019"/>
        <dbReference type="ChEBI" id="CHEBI:37575"/>
        <dbReference type="ChEBI" id="CHEBI:57841"/>
        <dbReference type="ChEBI" id="CHEBI:58296"/>
        <dbReference type="EC" id="2.5.1.3"/>
    </reaction>
</comment>
<organism evidence="13 14">
    <name type="scientific">Pseudoduganella danionis</name>
    <dbReference type="NCBI Taxonomy" id="1890295"/>
    <lineage>
        <taxon>Bacteria</taxon>
        <taxon>Pseudomonadati</taxon>
        <taxon>Pseudomonadota</taxon>
        <taxon>Betaproteobacteria</taxon>
        <taxon>Burkholderiales</taxon>
        <taxon>Oxalobacteraceae</taxon>
        <taxon>Telluria group</taxon>
        <taxon>Pseudoduganella</taxon>
    </lineage>
</organism>
<dbReference type="SUPFAM" id="SSF51391">
    <property type="entry name" value="Thiamin phosphate synthase"/>
    <property type="match status" value="1"/>
</dbReference>
<feature type="binding site" evidence="9">
    <location>
        <position position="167"/>
    </location>
    <ligand>
        <name>2-[(2R,5Z)-2-carboxy-4-methylthiazol-5(2H)-ylidene]ethyl phosphate</name>
        <dbReference type="ChEBI" id="CHEBI:62899"/>
    </ligand>
</feature>
<evidence type="ECO:0000313" key="14">
    <source>
        <dbReference type="Proteomes" id="UP000735592"/>
    </source>
</evidence>